<feature type="transmembrane region" description="Helical" evidence="1">
    <location>
        <begin position="18"/>
        <end position="37"/>
    </location>
</feature>
<dbReference type="OrthoDB" id="4761879at2"/>
<dbReference type="RefSeq" id="WP_025294020.1">
    <property type="nucleotide sequence ID" value="NZ_CP006644.1"/>
</dbReference>
<sequence>MTAARPFEARTSRLRTGLLMLLALGMTALSAALFFIDTLVAKIIAPIGVIFFLGAGFAIARILFDGAVQVRIDARGVYWRRWAEKPIAFSAIREARETDMMGQRFLSLWLWRPEEHPPTSLMGRLANANKTLGFGDVNLTMQGLDRSHADLVAAYFDWRGTKVRGGGPGTPPMA</sequence>
<evidence type="ECO:0000313" key="3">
    <source>
        <dbReference type="Proteomes" id="UP000018851"/>
    </source>
</evidence>
<dbReference type="NCBIfam" id="NF041635">
    <property type="entry name" value="STM3941_fam"/>
    <property type="match status" value="1"/>
</dbReference>
<keyword evidence="3" id="KW-1185">Reference proteome</keyword>
<dbReference type="STRING" id="1123269.NX02_21100"/>
<dbReference type="AlphaFoldDB" id="W0AJL1"/>
<name>W0AJL1_9SPHN</name>
<dbReference type="InterPro" id="IPR048136">
    <property type="entry name" value="STM3941-like"/>
</dbReference>
<dbReference type="eggNOG" id="ENOG5032FNU">
    <property type="taxonomic scope" value="Bacteria"/>
</dbReference>
<keyword evidence="1" id="KW-0472">Membrane</keyword>
<dbReference type="HOGENOM" id="CLU_1539082_0_0_5"/>
<dbReference type="KEGG" id="ssan:NX02_21100"/>
<evidence type="ECO:0000256" key="1">
    <source>
        <dbReference type="SAM" id="Phobius"/>
    </source>
</evidence>
<accession>W0AJL1</accession>
<keyword evidence="1" id="KW-0812">Transmembrane</keyword>
<gene>
    <name evidence="2" type="ORF">NX02_21100</name>
</gene>
<feature type="transmembrane region" description="Helical" evidence="1">
    <location>
        <begin position="43"/>
        <end position="64"/>
    </location>
</feature>
<evidence type="ECO:0000313" key="2">
    <source>
        <dbReference type="EMBL" id="AHE55860.1"/>
    </source>
</evidence>
<reference evidence="2 3" key="1">
    <citation type="submission" date="2013-07" db="EMBL/GenBank/DDBJ databases">
        <title>Completed genome of Sphingomonas sanxanigenens NX02.</title>
        <authorList>
            <person name="Ma T."/>
            <person name="Huang H."/>
            <person name="Wu M."/>
            <person name="Li X."/>
            <person name="Li G."/>
        </authorList>
    </citation>
    <scope>NUCLEOTIDE SEQUENCE [LARGE SCALE GENOMIC DNA]</scope>
    <source>
        <strain evidence="2 3">NX02</strain>
    </source>
</reference>
<dbReference type="PATRIC" id="fig|1123269.5.peg.4130"/>
<keyword evidence="1" id="KW-1133">Transmembrane helix</keyword>
<proteinExistence type="predicted"/>
<protein>
    <submittedName>
        <fullName evidence="2">Uncharacterized protein</fullName>
    </submittedName>
</protein>
<dbReference type="EMBL" id="CP006644">
    <property type="protein sequence ID" value="AHE55860.1"/>
    <property type="molecule type" value="Genomic_DNA"/>
</dbReference>
<dbReference type="Proteomes" id="UP000018851">
    <property type="component" value="Chromosome"/>
</dbReference>
<organism evidence="2 3">
    <name type="scientific">Sphingomonas sanxanigenens DSM 19645 = NX02</name>
    <dbReference type="NCBI Taxonomy" id="1123269"/>
    <lineage>
        <taxon>Bacteria</taxon>
        <taxon>Pseudomonadati</taxon>
        <taxon>Pseudomonadota</taxon>
        <taxon>Alphaproteobacteria</taxon>
        <taxon>Sphingomonadales</taxon>
        <taxon>Sphingomonadaceae</taxon>
        <taxon>Sphingomonas</taxon>
    </lineage>
</organism>